<protein>
    <recommendedName>
        <fullName evidence="3">Reverse transcriptase RNase H-like domain-containing protein</fullName>
    </recommendedName>
</protein>
<dbReference type="Proteomes" id="UP000507470">
    <property type="component" value="Unassembled WGS sequence"/>
</dbReference>
<evidence type="ECO:0008006" key="3">
    <source>
        <dbReference type="Google" id="ProtNLM"/>
    </source>
</evidence>
<name>A0A6J8DGQ5_MYTCO</name>
<dbReference type="OrthoDB" id="6108512at2759"/>
<accession>A0A6J8DGQ5</accession>
<keyword evidence="2" id="KW-1185">Reference proteome</keyword>
<evidence type="ECO:0000313" key="2">
    <source>
        <dbReference type="Proteomes" id="UP000507470"/>
    </source>
</evidence>
<dbReference type="AlphaFoldDB" id="A0A6J8DGQ5"/>
<gene>
    <name evidence="1" type="ORF">MCOR_40697</name>
</gene>
<proteinExistence type="predicted"/>
<reference evidence="1 2" key="1">
    <citation type="submission" date="2020-06" db="EMBL/GenBank/DDBJ databases">
        <authorList>
            <person name="Li R."/>
            <person name="Bekaert M."/>
        </authorList>
    </citation>
    <scope>NUCLEOTIDE SEQUENCE [LARGE SCALE GENOMIC DNA]</scope>
    <source>
        <strain evidence="2">wild</strain>
    </source>
</reference>
<organism evidence="1 2">
    <name type="scientific">Mytilus coruscus</name>
    <name type="common">Sea mussel</name>
    <dbReference type="NCBI Taxonomy" id="42192"/>
    <lineage>
        <taxon>Eukaryota</taxon>
        <taxon>Metazoa</taxon>
        <taxon>Spiralia</taxon>
        <taxon>Lophotrochozoa</taxon>
        <taxon>Mollusca</taxon>
        <taxon>Bivalvia</taxon>
        <taxon>Autobranchia</taxon>
        <taxon>Pteriomorphia</taxon>
        <taxon>Mytilida</taxon>
        <taxon>Mytiloidea</taxon>
        <taxon>Mytilidae</taxon>
        <taxon>Mytilinae</taxon>
        <taxon>Mytilus</taxon>
    </lineage>
</organism>
<dbReference type="EMBL" id="CACVKT020007376">
    <property type="protein sequence ID" value="CAC5407195.1"/>
    <property type="molecule type" value="Genomic_DNA"/>
</dbReference>
<sequence length="187" mass="20847">MSKAFTILLSRGLEITPVGSRITHGAESRCASVESDALALVLSKARYFVLGCEELIIAVDHKPLHNIFGDRSLDQISNTRLRNLKEKTLRYKFRMLHIPGAKHRAADAVLRNPTGSNSEECKLIDDIALITEDSNQFDYLSFQDIRHNFLSSIMIDDSCDVCSDDKIQLAAVSSINTLLSITMVHKV</sequence>
<evidence type="ECO:0000313" key="1">
    <source>
        <dbReference type="EMBL" id="CAC5407195.1"/>
    </source>
</evidence>